<evidence type="ECO:0000256" key="9">
    <source>
        <dbReference type="ARBA" id="ARBA00023163"/>
    </source>
</evidence>
<keyword evidence="6" id="KW-0862">Zinc</keyword>
<dbReference type="PROSITE" id="PS50097">
    <property type="entry name" value="BTB"/>
    <property type="match status" value="2"/>
</dbReference>
<dbReference type="Pfam" id="PF00651">
    <property type="entry name" value="BTB"/>
    <property type="match status" value="2"/>
</dbReference>
<keyword evidence="14" id="KW-1185">Reference proteome</keyword>
<evidence type="ECO:0000256" key="3">
    <source>
        <dbReference type="ARBA" id="ARBA00022723"/>
    </source>
</evidence>
<evidence type="ECO:0000256" key="5">
    <source>
        <dbReference type="ARBA" id="ARBA00022771"/>
    </source>
</evidence>
<evidence type="ECO:0000256" key="6">
    <source>
        <dbReference type="ARBA" id="ARBA00022833"/>
    </source>
</evidence>
<evidence type="ECO:0000256" key="2">
    <source>
        <dbReference type="ARBA" id="ARBA00022491"/>
    </source>
</evidence>
<keyword evidence="5" id="KW-0863">Zinc-finger</keyword>
<feature type="non-terminal residue" evidence="13">
    <location>
        <position position="1512"/>
    </location>
</feature>
<protein>
    <submittedName>
        <fullName evidence="13">KAISO regulator</fullName>
    </submittedName>
</protein>
<feature type="domain" description="BTB" evidence="12">
    <location>
        <begin position="69"/>
        <end position="127"/>
    </location>
</feature>
<evidence type="ECO:0000256" key="10">
    <source>
        <dbReference type="ARBA" id="ARBA00023242"/>
    </source>
</evidence>
<gene>
    <name evidence="13" type="primary">Zbtb33_1</name>
    <name evidence="13" type="ORF">GTO96_0002861</name>
</gene>
<reference evidence="13 14" key="1">
    <citation type="journal article" date="2021" name="Cell">
        <title>Tracing the genetic footprints of vertebrate landing in non-teleost ray-finned fishes.</title>
        <authorList>
            <person name="Bi X."/>
            <person name="Wang K."/>
            <person name="Yang L."/>
            <person name="Pan H."/>
            <person name="Jiang H."/>
            <person name="Wei Q."/>
            <person name="Fang M."/>
            <person name="Yu H."/>
            <person name="Zhu C."/>
            <person name="Cai Y."/>
            <person name="He Y."/>
            <person name="Gan X."/>
            <person name="Zeng H."/>
            <person name="Yu D."/>
            <person name="Zhu Y."/>
            <person name="Jiang H."/>
            <person name="Qiu Q."/>
            <person name="Yang H."/>
            <person name="Zhang Y.E."/>
            <person name="Wang W."/>
            <person name="Zhu M."/>
            <person name="He S."/>
            <person name="Zhang G."/>
        </authorList>
    </citation>
    <scope>NUCLEOTIDE SEQUENCE [LARGE SCALE GENOMIC DNA]</scope>
    <source>
        <strain evidence="13">Bchr_013</strain>
    </source>
</reference>
<feature type="domain" description="BTB" evidence="12">
    <location>
        <begin position="980"/>
        <end position="1038"/>
    </location>
</feature>
<dbReference type="InterPro" id="IPR000210">
    <property type="entry name" value="BTB/POZ_dom"/>
</dbReference>
<dbReference type="PANTHER" id="PTHR46105:SF27">
    <property type="entry name" value="TRANSCRIPTIONAL REGULATOR KAISO"/>
    <property type="match status" value="1"/>
</dbReference>
<keyword evidence="10" id="KW-0539">Nucleus</keyword>
<dbReference type="GO" id="GO:0000981">
    <property type="term" value="F:DNA-binding transcription factor activity, RNA polymerase II-specific"/>
    <property type="evidence" value="ECO:0007669"/>
    <property type="project" value="TreeGrafter"/>
</dbReference>
<feature type="non-terminal residue" evidence="13">
    <location>
        <position position="1"/>
    </location>
</feature>
<dbReference type="InterPro" id="IPR011333">
    <property type="entry name" value="SKP1/BTB/POZ_sf"/>
</dbReference>
<keyword evidence="7" id="KW-0805">Transcription regulation</keyword>
<evidence type="ECO:0000256" key="4">
    <source>
        <dbReference type="ARBA" id="ARBA00022737"/>
    </source>
</evidence>
<dbReference type="PANTHER" id="PTHR46105">
    <property type="entry name" value="AGAP004733-PA"/>
    <property type="match status" value="1"/>
</dbReference>
<evidence type="ECO:0000313" key="14">
    <source>
        <dbReference type="Proteomes" id="UP000886611"/>
    </source>
</evidence>
<dbReference type="GO" id="GO:0000978">
    <property type="term" value="F:RNA polymerase II cis-regulatory region sequence-specific DNA binding"/>
    <property type="evidence" value="ECO:0007669"/>
    <property type="project" value="TreeGrafter"/>
</dbReference>
<evidence type="ECO:0000256" key="11">
    <source>
        <dbReference type="SAM" id="MobiDB-lite"/>
    </source>
</evidence>
<dbReference type="Proteomes" id="UP000886611">
    <property type="component" value="Unassembled WGS sequence"/>
</dbReference>
<keyword evidence="9" id="KW-0804">Transcription</keyword>
<proteinExistence type="predicted"/>
<organism evidence="13 14">
    <name type="scientific">Polypterus senegalus</name>
    <name type="common">Senegal bichir</name>
    <dbReference type="NCBI Taxonomy" id="55291"/>
    <lineage>
        <taxon>Eukaryota</taxon>
        <taxon>Metazoa</taxon>
        <taxon>Chordata</taxon>
        <taxon>Craniata</taxon>
        <taxon>Vertebrata</taxon>
        <taxon>Euteleostomi</taxon>
        <taxon>Actinopterygii</taxon>
        <taxon>Polypteriformes</taxon>
        <taxon>Polypteridae</taxon>
        <taxon>Polypterus</taxon>
    </lineage>
</organism>
<dbReference type="SMART" id="SM00225">
    <property type="entry name" value="BTB"/>
    <property type="match status" value="2"/>
</dbReference>
<dbReference type="Gene3D" id="3.30.710.10">
    <property type="entry name" value="Potassium Channel Kv1.1, Chain A"/>
    <property type="match status" value="2"/>
</dbReference>
<keyword evidence="2" id="KW-0678">Repressor</keyword>
<accession>A0A8X7X9W2</accession>
<comment type="caution">
    <text evidence="13">The sequence shown here is derived from an EMBL/GenBank/DDBJ whole genome shotgun (WGS) entry which is preliminary data.</text>
</comment>
<evidence type="ECO:0000256" key="1">
    <source>
        <dbReference type="ARBA" id="ARBA00004123"/>
    </source>
</evidence>
<keyword evidence="3" id="KW-0479">Metal-binding</keyword>
<dbReference type="SUPFAM" id="SSF54695">
    <property type="entry name" value="POZ domain"/>
    <property type="match status" value="2"/>
</dbReference>
<dbReference type="EMBL" id="JAATIS010003638">
    <property type="protein sequence ID" value="KAG2463849.1"/>
    <property type="molecule type" value="Genomic_DNA"/>
</dbReference>
<evidence type="ECO:0000259" key="12">
    <source>
        <dbReference type="PROSITE" id="PS50097"/>
    </source>
</evidence>
<dbReference type="GO" id="GO:0008270">
    <property type="term" value="F:zinc ion binding"/>
    <property type="evidence" value="ECO:0007669"/>
    <property type="project" value="UniProtKB-KW"/>
</dbReference>
<dbReference type="InterPro" id="IPR050457">
    <property type="entry name" value="ZnFinger_BTB_dom_contain"/>
</dbReference>
<name>A0A8X7X9W2_POLSE</name>
<keyword evidence="8" id="KW-0238">DNA-binding</keyword>
<keyword evidence="4" id="KW-0677">Repeat</keyword>
<dbReference type="GO" id="GO:0005634">
    <property type="term" value="C:nucleus"/>
    <property type="evidence" value="ECO:0007669"/>
    <property type="project" value="UniProtKB-SubCell"/>
</dbReference>
<sequence>MDDEYVDLINKKAATVTEIALENAKNYLLDMHLQARAMASIKLISVADTHYQKTLLKSLNKQRLLGLFCDVTFIVQDHTYRAHKNILAAASSYFHQLFDISGHVIELNFIRPEIFEAILNYIYRSRIVRIRSDMLLELIKCGQKLGIKFISNLGVYLSRVKGIPGISKDDVDQEMTADSETKQSEEEGAVIEGRSRLLPVIIEDYSLSIHEFRQHGGYADDDSDSEDYIFFTEMRSKTGVTPSTARAFSEIIELDADRSKKAKTEEKILLGRVTSSGMDKDSSGISAASKDYAADFELALKGQEYGHPSSALTEAYPEGKEKGMISEKYISGKYLMEKSTSDSDVMAPSETAEHDMLATLSRKTPQPPELESTASVSSGLISDVAGIHMPGSLKTGLPVSDANLSEFSTTSSLATAGIRPSELDGDEAERLARSLEAGKHSSLHVDGRPSLSPADGCITSTLTSGEFCASEAEMARLMAESAWLGISDSALLLSASTASRLDLADGQSVLDSELEGLSEAELKARGLSRASLRVPVSGTSTEESFAKDSLELSGAALSLSMEAKISTAVSDSALAHHAALSSAVKGLPGTTPGEAGLPSEGPAADKDLKAKAIAPGTVLEGWEGGMARSADSEADSLTETTYSAAGLLKETGAAAAKAHGIPSSLLPSVTGTDSAEEALRMSQAAQKTGLATKSPSFIDEAQRTAARMAEIKRLLCLGSELPEMSDSMIKALKLLETGRPFITEEEAKALGLSISEYEALRKAFFEADAITRMTLSDFEALGMTASEYEAYWKSASGAETFRMTAAEYEALRLAGFDMEAHRKAASEYEAFKISAAGAEAAALKKLAGEYDDSRASISDDKDLLGAEGTKSPDGLSRFRKAPGLAVEGWWEDETDFEDSLILRTKSGRRRGTGPGISKKKKAYKGILKLGLSTDDVSGEDDEEWALLGMASIKLISVADSLYTGLLLKSLNKQRLLGLFCDVSFIIQDRMFKAHKNILSVASSFFHQLFKETGPVIELNFIKPDVFEAILDYIYLSKIIRVRSDLLGDLIKCGQILKIKFIANLGLILSQVKGIPGISKDFSPQDEAATFEMREPIKYFITHESSTDVIPVIIEEYSMTLHGLDWPEDFDYDDYDSLSFYPKVYSKSEKQPTSAKDYIKGTCRGTISAKGITEGSPALALTEIDLTASALASGVVDLSALASAGLAALTSTAGDLPALSLKECISTVPILKAAEMSHDLLSEAKTHSDVRSEFGVSPDVLSAFGISPDELSAFGISPDVLSAFGKSSDALSAFGKSSDALSPFGKSSDALSPFGKSSDALSAFGVSPDVLSELALERVGELPVVDLEDSEHLRTPSPMVETLEELEREFIKPEEEISIPSTLITDVKEVSTWPPSGVLTSGFPGVMDEEYMDLFNRQPTPFAQIAIGSAQSYLLDLHQRTKVTEGKLSFHMTIGSQSTGSAIAQLPRALLSLRALLKGPKEIGSLLAVTGFEPATFYMPALILSHRATTPSK</sequence>
<feature type="region of interest" description="Disordered" evidence="11">
    <location>
        <begin position="585"/>
        <end position="604"/>
    </location>
</feature>
<evidence type="ECO:0000313" key="13">
    <source>
        <dbReference type="EMBL" id="KAG2463849.1"/>
    </source>
</evidence>
<comment type="subcellular location">
    <subcellularLocation>
        <location evidence="1">Nucleus</location>
    </subcellularLocation>
</comment>
<evidence type="ECO:0000256" key="7">
    <source>
        <dbReference type="ARBA" id="ARBA00023015"/>
    </source>
</evidence>
<evidence type="ECO:0000256" key="8">
    <source>
        <dbReference type="ARBA" id="ARBA00023125"/>
    </source>
</evidence>